<dbReference type="Pfam" id="PF04715">
    <property type="entry name" value="Anth_synt_I_N"/>
    <property type="match status" value="1"/>
</dbReference>
<protein>
    <submittedName>
        <fullName evidence="4">Chorismate-binding protein</fullName>
    </submittedName>
</protein>
<dbReference type="InterPro" id="IPR019999">
    <property type="entry name" value="Anth_synth_I-like"/>
</dbReference>
<dbReference type="SUPFAM" id="SSF52540">
    <property type="entry name" value="P-loop containing nucleoside triphosphate hydrolases"/>
    <property type="match status" value="1"/>
</dbReference>
<organism evidence="4 5">
    <name type="scientific">Arthrobacter gallicola</name>
    <dbReference type="NCBI Taxonomy" id="2762225"/>
    <lineage>
        <taxon>Bacteria</taxon>
        <taxon>Bacillati</taxon>
        <taxon>Actinomycetota</taxon>
        <taxon>Actinomycetes</taxon>
        <taxon>Micrococcales</taxon>
        <taxon>Micrococcaceae</taxon>
        <taxon>Arthrobacter</taxon>
    </lineage>
</organism>
<feature type="domain" description="Chorismate-utilising enzyme C-terminal" evidence="2">
    <location>
        <begin position="462"/>
        <end position="726"/>
    </location>
</feature>
<evidence type="ECO:0000256" key="1">
    <source>
        <dbReference type="SAM" id="MobiDB-lite"/>
    </source>
</evidence>
<evidence type="ECO:0000313" key="5">
    <source>
        <dbReference type="Proteomes" id="UP000609874"/>
    </source>
</evidence>
<dbReference type="EMBL" id="JACSQD010000004">
    <property type="protein sequence ID" value="MBD7995771.1"/>
    <property type="molecule type" value="Genomic_DNA"/>
</dbReference>
<dbReference type="Gene3D" id="3.60.120.10">
    <property type="entry name" value="Anthranilate synthase"/>
    <property type="match status" value="1"/>
</dbReference>
<evidence type="ECO:0000259" key="3">
    <source>
        <dbReference type="Pfam" id="PF04715"/>
    </source>
</evidence>
<gene>
    <name evidence="4" type="ORF">H9639_10720</name>
</gene>
<evidence type="ECO:0000313" key="4">
    <source>
        <dbReference type="EMBL" id="MBD7995771.1"/>
    </source>
</evidence>
<dbReference type="InterPro" id="IPR005801">
    <property type="entry name" value="ADC_synthase"/>
</dbReference>
<reference evidence="4 5" key="1">
    <citation type="submission" date="2020-08" db="EMBL/GenBank/DDBJ databases">
        <title>A Genomic Blueprint of the Chicken Gut Microbiome.</title>
        <authorList>
            <person name="Gilroy R."/>
            <person name="Ravi A."/>
            <person name="Getino M."/>
            <person name="Pursley I."/>
            <person name="Horton D.L."/>
            <person name="Alikhan N.-F."/>
            <person name="Baker D."/>
            <person name="Gharbi K."/>
            <person name="Hall N."/>
            <person name="Watson M."/>
            <person name="Adriaenssens E.M."/>
            <person name="Foster-Nyarko E."/>
            <person name="Jarju S."/>
            <person name="Secka A."/>
            <person name="Antonio M."/>
            <person name="Oren A."/>
            <person name="Chaudhuri R."/>
            <person name="La Ragione R.M."/>
            <person name="Hildebrand F."/>
            <person name="Pallen M.J."/>
        </authorList>
    </citation>
    <scope>NUCLEOTIDE SEQUENCE [LARGE SCALE GENOMIC DNA]</scope>
    <source>
        <strain evidence="4 5">Sa2CUA1</strain>
    </source>
</reference>
<feature type="compositionally biased region" description="Low complexity" evidence="1">
    <location>
        <begin position="185"/>
        <end position="197"/>
    </location>
</feature>
<dbReference type="PANTHER" id="PTHR11236">
    <property type="entry name" value="AMINOBENZOATE/ANTHRANILATE SYNTHASE"/>
    <property type="match status" value="1"/>
</dbReference>
<accession>A0ABR8UT62</accession>
<keyword evidence="5" id="KW-1185">Reference proteome</keyword>
<feature type="domain" description="Anthranilate synthase component I N-terminal" evidence="3">
    <location>
        <begin position="243"/>
        <end position="384"/>
    </location>
</feature>
<dbReference type="Gene3D" id="3.40.50.300">
    <property type="entry name" value="P-loop containing nucleotide triphosphate hydrolases"/>
    <property type="match status" value="1"/>
</dbReference>
<dbReference type="RefSeq" id="WP_191808062.1">
    <property type="nucleotide sequence ID" value="NZ_JACSQD010000004.1"/>
</dbReference>
<dbReference type="PRINTS" id="PR00095">
    <property type="entry name" value="ANTSNTHASEI"/>
</dbReference>
<dbReference type="InterPro" id="IPR027417">
    <property type="entry name" value="P-loop_NTPase"/>
</dbReference>
<dbReference type="InterPro" id="IPR006805">
    <property type="entry name" value="Anth_synth_I_N"/>
</dbReference>
<name>A0ABR8UT62_9MICC</name>
<dbReference type="SUPFAM" id="SSF56322">
    <property type="entry name" value="ADC synthase"/>
    <property type="match status" value="1"/>
</dbReference>
<dbReference type="PANTHER" id="PTHR11236:SF18">
    <property type="entry name" value="AMINODEOXYCHORISMATE SYNTHASE"/>
    <property type="match status" value="1"/>
</dbReference>
<sequence length="741" mass="77698">MSPAPKRPLLIAVDGFSGAGKTSLALELAAELRAHRTVAVFHLEDIYPGWDGLAAGMDYYRRRVLEPLVRGGSAHWQSWDWVEGRYSTQHTTEPADIVIFEGVGAGHRSARGMLDAVLWIQAPESVRRDRALARDGDTYAPHWDRWAAQEAAWAAGDPVSSAADVLVRNEPAADPSSLDNNIGSPAPAAQPEPAASPVHAQQVPLPRFVLRALAALPLPSPGLGLPRPDLQVQVQTVDGAPDPSTLFAELFGGSPNAVWLDSSDAGSAGGSPGGRSRFSIMADDGGLPGRHAEHTAGLTTITHGPVTTRIPGPFFRWLDREWGELQAPAPDGMACPFALGWLGFLGYELKRETGGADTGGPGPDAALIFAGRAVVLDHAAGTVHLLTLRDSFFENPSGGFSGHHQNTDGDAADPDEGWLAKASAAVATASRTAKAAAARSRPAQTPAFLPGSAPIFTFRDSREEYLAKVRRSQLEIAEGNTYEVCLTTSLHAALPAPLTPAGVLELYASLRRHSPAPFASLLRLGRLTLAGTSPERFLRVGADGRLRAEPIKGTRPRGQNPAADAALREDLLESEKDRAENIMIVDLMRNDLSRLAVAGSVTVPRLCVVESYATVHQLVSTVDAQLVPDASRAEAVAAAFPAGSMTGAPKTSTMAILDELEAAPRGAYSGAVGYFSLTGAADLSVVIRTLVLSPSPDGGLDLSLGVGGAVTAGSDPDAEWEEVRTKARGVLGALGSDVPAG</sequence>
<dbReference type="Pfam" id="PF00425">
    <property type="entry name" value="Chorismate_bind"/>
    <property type="match status" value="1"/>
</dbReference>
<evidence type="ECO:0000259" key="2">
    <source>
        <dbReference type="Pfam" id="PF00425"/>
    </source>
</evidence>
<comment type="caution">
    <text evidence="4">The sequence shown here is derived from an EMBL/GenBank/DDBJ whole genome shotgun (WGS) entry which is preliminary data.</text>
</comment>
<proteinExistence type="predicted"/>
<dbReference type="InterPro" id="IPR015890">
    <property type="entry name" value="Chorismate_C"/>
</dbReference>
<dbReference type="Proteomes" id="UP000609874">
    <property type="component" value="Unassembled WGS sequence"/>
</dbReference>
<feature type="region of interest" description="Disordered" evidence="1">
    <location>
        <begin position="171"/>
        <end position="200"/>
    </location>
</feature>